<name>A0A1B1B1J6_9ACTN</name>
<organism evidence="2 4">
    <name type="scientific">Streptomyces griseochromogenes</name>
    <dbReference type="NCBI Taxonomy" id="68214"/>
    <lineage>
        <taxon>Bacteria</taxon>
        <taxon>Bacillati</taxon>
        <taxon>Actinomycetota</taxon>
        <taxon>Actinomycetes</taxon>
        <taxon>Kitasatosporales</taxon>
        <taxon>Streptomycetaceae</taxon>
        <taxon>Streptomyces</taxon>
    </lineage>
</organism>
<reference evidence="3 5" key="2">
    <citation type="submission" date="2021-03" db="EMBL/GenBank/DDBJ databases">
        <title>Genomic Encyclopedia of Type Strains, Phase IV (KMG-IV): sequencing the most valuable type-strain genomes for metagenomic binning, comparative biology and taxonomic classification.</title>
        <authorList>
            <person name="Goeker M."/>
        </authorList>
    </citation>
    <scope>NUCLEOTIDE SEQUENCE [LARGE SCALE GENOMIC DNA]</scope>
    <source>
        <strain evidence="3 5">DSM 40499</strain>
    </source>
</reference>
<dbReference type="STRING" id="68214.AVL59_27000"/>
<dbReference type="Proteomes" id="UP001519309">
    <property type="component" value="Unassembled WGS sequence"/>
</dbReference>
<dbReference type="RefSeq" id="WP_067309225.1">
    <property type="nucleotide sequence ID" value="NZ_CP016279.1"/>
</dbReference>
<evidence type="ECO:0000313" key="4">
    <source>
        <dbReference type="Proteomes" id="UP000092659"/>
    </source>
</evidence>
<evidence type="ECO:0000313" key="3">
    <source>
        <dbReference type="EMBL" id="MBP2047300.1"/>
    </source>
</evidence>
<evidence type="ECO:0000313" key="5">
    <source>
        <dbReference type="Proteomes" id="UP001519309"/>
    </source>
</evidence>
<keyword evidence="1" id="KW-0732">Signal</keyword>
<dbReference type="EMBL" id="JAGGLP010000001">
    <property type="protein sequence ID" value="MBP2047300.1"/>
    <property type="molecule type" value="Genomic_DNA"/>
</dbReference>
<dbReference type="KEGG" id="sgs:AVL59_27000"/>
<keyword evidence="5" id="KW-1185">Reference proteome</keyword>
<gene>
    <name evidence="2" type="ORF">AVL59_27000</name>
    <name evidence="3" type="ORF">J2Z21_000222</name>
</gene>
<feature type="chain" id="PRO_5039442358" description="SH3b domain-containing protein" evidence="1">
    <location>
        <begin position="27"/>
        <end position="158"/>
    </location>
</feature>
<dbReference type="AlphaFoldDB" id="A0A1B1B1J6"/>
<dbReference type="EMBL" id="CP016279">
    <property type="protein sequence ID" value="ANP52695.1"/>
    <property type="molecule type" value="Genomic_DNA"/>
</dbReference>
<sequence>MILRTLKSGLLATVAVLAFLPTAAGAAPASAATTSHPAPVAAAQYPVHHPKHRAHHRRHHVRRVRHFVAPGMAHAMSYRRTLPVYGRVSTHGARLNVRSGPGTYYRVIGHRHAYRLLTLTCKTYGSRVYGNHIWYRLPHHRGYVSARYVRTGHAVPWC</sequence>
<evidence type="ECO:0000256" key="1">
    <source>
        <dbReference type="SAM" id="SignalP"/>
    </source>
</evidence>
<proteinExistence type="predicted"/>
<evidence type="ECO:0008006" key="6">
    <source>
        <dbReference type="Google" id="ProtNLM"/>
    </source>
</evidence>
<evidence type="ECO:0000313" key="2">
    <source>
        <dbReference type="EMBL" id="ANP52695.1"/>
    </source>
</evidence>
<dbReference type="Gene3D" id="2.30.30.40">
    <property type="entry name" value="SH3 Domains"/>
    <property type="match status" value="1"/>
</dbReference>
<dbReference type="Proteomes" id="UP000092659">
    <property type="component" value="Chromosome"/>
</dbReference>
<dbReference type="OrthoDB" id="3482365at2"/>
<accession>A0A1B1B1J6</accession>
<feature type="signal peptide" evidence="1">
    <location>
        <begin position="1"/>
        <end position="26"/>
    </location>
</feature>
<protein>
    <recommendedName>
        <fullName evidence="6">SH3b domain-containing protein</fullName>
    </recommendedName>
</protein>
<reference evidence="2 4" key="1">
    <citation type="submission" date="2016-06" db="EMBL/GenBank/DDBJ databases">
        <title>Complete genome sequence of Streptomyces griseochromogenes ATCC 14511, the Blasticidin S producer.</title>
        <authorList>
            <person name="Wu L."/>
        </authorList>
    </citation>
    <scope>NUCLEOTIDE SEQUENCE [LARGE SCALE GENOMIC DNA]</scope>
    <source>
        <strain evidence="2 4">ATCC 14511</strain>
    </source>
</reference>